<dbReference type="FunFam" id="1.25.40.10:FF:000158">
    <property type="entry name" value="pentatricopeptide repeat-containing protein At2g33680"/>
    <property type="match status" value="1"/>
</dbReference>
<dbReference type="Proteomes" id="UP000886520">
    <property type="component" value="Chromosome 16"/>
</dbReference>
<feature type="repeat" description="PPR" evidence="2">
    <location>
        <begin position="575"/>
        <end position="609"/>
    </location>
</feature>
<evidence type="ECO:0008006" key="5">
    <source>
        <dbReference type="Google" id="ProtNLM"/>
    </source>
</evidence>
<evidence type="ECO:0000313" key="3">
    <source>
        <dbReference type="EMBL" id="KAI5068715.1"/>
    </source>
</evidence>
<dbReference type="GO" id="GO:0009451">
    <property type="term" value="P:RNA modification"/>
    <property type="evidence" value="ECO:0007669"/>
    <property type="project" value="InterPro"/>
</dbReference>
<sequence>MSTSATYALSLLQSCMERKDLVLGRKLHVFIITNNFDGVVLLQDQLIRVFASCGSLIEASLLFCNSSSPSSCTWQAIISGHVSAGESEKALELYQKMQEEGLRASKYIYTCLLKACGLINASVQGDYLHNDIIRNGSHGEVTVGNALIDMYTKCGRLEEALKVFDCLSEKDVVSWNVVIAGSSQLGNGILAINLFSKMQQTGACPDMITYLGVSKACGCMNALQNGKRVHSQVGNAGIEMDIVLGSCLVDMYGKCGSIELAQEVFNALPKRNIVSWNGLIGGYVQQEVNFDAVELLQKMKDDNLEPNFITFLCLLKACSNLGSLVQGEMLHALVLKKGLDFTEAVGNALVDMYSKCGNLVLAQRVFDELPSRNVVSWCALLSGYSENGLVLHALEIFERMQEESVKPDRVMFVCALKACSSIGNTIFGNQIYGLIVESDLEQDFMIGNALLDLYAKCGRLEEAHKIFNQLRNIDVVSCNTMIFTYLENERGFDTLEILELMQSRGMKADKVTLLSCAMACGSIGAFEQGKLIHELIVRDAFESDILVGTTLVDMYSKFGSLDEASNVFNRLANPNVVSWTALIVGYAQQGKISDALKCMKELEKRGLQPDGKIYVTLFMACSHACHVDEGFQHFENMINHGIVPTVEHVNCLSELLSRSGCLKEAEKILQSMPASGDVAGWVSLLTACKAYGDRQLGTASFDQAVKV</sequence>
<dbReference type="PANTHER" id="PTHR47926">
    <property type="entry name" value="PENTATRICOPEPTIDE REPEAT-CONTAINING PROTEIN"/>
    <property type="match status" value="1"/>
</dbReference>
<dbReference type="AlphaFoldDB" id="A0A9D4UIZ3"/>
<feature type="repeat" description="PPR" evidence="2">
    <location>
        <begin position="373"/>
        <end position="407"/>
    </location>
</feature>
<feature type="repeat" description="PPR" evidence="2">
    <location>
        <begin position="70"/>
        <end position="104"/>
    </location>
</feature>
<name>A0A9D4UIZ3_ADICA</name>
<dbReference type="Gene3D" id="1.25.40.10">
    <property type="entry name" value="Tetratricopeptide repeat domain"/>
    <property type="match status" value="5"/>
</dbReference>
<accession>A0A9D4UIZ3</accession>
<dbReference type="FunFam" id="1.25.40.10:FF:000344">
    <property type="entry name" value="Pentatricopeptide repeat-containing protein"/>
    <property type="match status" value="1"/>
</dbReference>
<feature type="repeat" description="PPR" evidence="2">
    <location>
        <begin position="171"/>
        <end position="205"/>
    </location>
</feature>
<dbReference type="GO" id="GO:0048731">
    <property type="term" value="P:system development"/>
    <property type="evidence" value="ECO:0007669"/>
    <property type="project" value="UniProtKB-ARBA"/>
</dbReference>
<dbReference type="InterPro" id="IPR002885">
    <property type="entry name" value="PPR_rpt"/>
</dbReference>
<organism evidence="3 4">
    <name type="scientific">Adiantum capillus-veneris</name>
    <name type="common">Maidenhair fern</name>
    <dbReference type="NCBI Taxonomy" id="13818"/>
    <lineage>
        <taxon>Eukaryota</taxon>
        <taxon>Viridiplantae</taxon>
        <taxon>Streptophyta</taxon>
        <taxon>Embryophyta</taxon>
        <taxon>Tracheophyta</taxon>
        <taxon>Polypodiopsida</taxon>
        <taxon>Polypodiidae</taxon>
        <taxon>Polypodiales</taxon>
        <taxon>Pteridineae</taxon>
        <taxon>Pteridaceae</taxon>
        <taxon>Vittarioideae</taxon>
        <taxon>Adiantum</taxon>
    </lineage>
</organism>
<evidence type="ECO:0000313" key="4">
    <source>
        <dbReference type="Proteomes" id="UP000886520"/>
    </source>
</evidence>
<reference evidence="3" key="1">
    <citation type="submission" date="2021-01" db="EMBL/GenBank/DDBJ databases">
        <title>Adiantum capillus-veneris genome.</title>
        <authorList>
            <person name="Fang Y."/>
            <person name="Liao Q."/>
        </authorList>
    </citation>
    <scope>NUCLEOTIDE SEQUENCE</scope>
    <source>
        <strain evidence="3">H3</strain>
        <tissue evidence="3">Leaf</tissue>
    </source>
</reference>
<proteinExistence type="predicted"/>
<dbReference type="EMBL" id="JABFUD020000016">
    <property type="protein sequence ID" value="KAI5068715.1"/>
    <property type="molecule type" value="Genomic_DNA"/>
</dbReference>
<dbReference type="PROSITE" id="PS51375">
    <property type="entry name" value="PPR"/>
    <property type="match status" value="7"/>
</dbReference>
<dbReference type="FunFam" id="1.25.40.10:FF:000436">
    <property type="entry name" value="Pentatricopeptide repeat-containing protein At5g39350 family"/>
    <property type="match status" value="1"/>
</dbReference>
<feature type="repeat" description="PPR" evidence="2">
    <location>
        <begin position="610"/>
        <end position="644"/>
    </location>
</feature>
<dbReference type="Pfam" id="PF13041">
    <property type="entry name" value="PPR_2"/>
    <property type="match status" value="5"/>
</dbReference>
<dbReference type="NCBIfam" id="TIGR00756">
    <property type="entry name" value="PPR"/>
    <property type="match status" value="4"/>
</dbReference>
<evidence type="ECO:0000256" key="2">
    <source>
        <dbReference type="PROSITE-ProRule" id="PRU00708"/>
    </source>
</evidence>
<keyword evidence="4" id="KW-1185">Reference proteome</keyword>
<comment type="caution">
    <text evidence="3">The sequence shown here is derived from an EMBL/GenBank/DDBJ whole genome shotgun (WGS) entry which is preliminary data.</text>
</comment>
<gene>
    <name evidence="3" type="ORF">GOP47_0017060</name>
</gene>
<feature type="repeat" description="PPR" evidence="2">
    <location>
        <begin position="443"/>
        <end position="477"/>
    </location>
</feature>
<dbReference type="FunFam" id="1.25.40.10:FF:000196">
    <property type="entry name" value="Pentatricopeptide repeat-containing protein At4g14850"/>
    <property type="match status" value="1"/>
</dbReference>
<evidence type="ECO:0000256" key="1">
    <source>
        <dbReference type="ARBA" id="ARBA00022737"/>
    </source>
</evidence>
<dbReference type="InterPro" id="IPR011990">
    <property type="entry name" value="TPR-like_helical_dom_sf"/>
</dbReference>
<dbReference type="Pfam" id="PF01535">
    <property type="entry name" value="PPR"/>
    <property type="match status" value="4"/>
</dbReference>
<dbReference type="InterPro" id="IPR046960">
    <property type="entry name" value="PPR_At4g14850-like_plant"/>
</dbReference>
<dbReference type="OrthoDB" id="185373at2759"/>
<dbReference type="GO" id="GO:0003723">
    <property type="term" value="F:RNA binding"/>
    <property type="evidence" value="ECO:0007669"/>
    <property type="project" value="InterPro"/>
</dbReference>
<keyword evidence="1" id="KW-0677">Repeat</keyword>
<protein>
    <recommendedName>
        <fullName evidence="5">Pentatricopeptide repeat-containing protein</fullName>
    </recommendedName>
</protein>
<feature type="repeat" description="PPR" evidence="2">
    <location>
        <begin position="272"/>
        <end position="306"/>
    </location>
</feature>